<feature type="transmembrane region" description="Helical" evidence="6">
    <location>
        <begin position="157"/>
        <end position="175"/>
    </location>
</feature>
<dbReference type="FunFam" id="3.30.70.270:FF:000001">
    <property type="entry name" value="Diguanylate cyclase domain protein"/>
    <property type="match status" value="1"/>
</dbReference>
<dbReference type="PATRIC" id="fig|46429.4.peg.611"/>
<dbReference type="RefSeq" id="WP_037447245.1">
    <property type="nucleotide sequence ID" value="NZ_JFHR01000003.1"/>
</dbReference>
<dbReference type="SUPFAM" id="SSF55073">
    <property type="entry name" value="Nucleotide cyclase"/>
    <property type="match status" value="1"/>
</dbReference>
<feature type="transmembrane region" description="Helical" evidence="6">
    <location>
        <begin position="241"/>
        <end position="260"/>
    </location>
</feature>
<accession>A0A081RIQ3</accession>
<dbReference type="eggNOG" id="COG3706">
    <property type="taxonomic scope" value="Bacteria"/>
</dbReference>
<sequence length="595" mass="63716">MPNVTLLQILRKELAQASLLAIAYFIAAYVAVTYTRVGGGVALLWFATPLLAVDLRYRPERSWTLRLVGCAIASALATTIHGLGLQVALPFALLGVAEGAAIAWLMRRVEPTPRHLTSLRELGLLLLVAGLAVPAATALPAGLLAHGAADLPVWRNAFNWFVAHSLGTLTVMPIVKLVIGGDVTAWSKAVRRRELYELAALTTLHVTVAVLVFAQTQLPLLFVPLLPLMLMVFRFGRLGAALALLLLTIIGSVCTARGLGPVAMPELSAGGRIQLIELYLAVATLMALPAATELKRRKILFSEVQEQAALHKIITDRSGDIIMAVTADGRISFVSPSLMKIAGFAPEAVVGKLAREIVSPEDVEQIVDAHRRAMLSPDQTIIFEFRAMKASGEMAWFESHACAISDEHGQASGTVNVVREVSRRKAVELDLARAAATDALTGLPNRRGLEIARERLAQAGKPGQQFLALFDIDRFKAVNDTFGHASGDDVLRTFASVLTANTRGTDAVARLGGEEFAVLYLDVRLAEARAACERIRLQFAAERLALPDGRQVAATVSVGLAPIPDDGDLEGALIAADQALYRSKNAGRNMLSLAA</sequence>
<dbReference type="CDD" id="cd01949">
    <property type="entry name" value="GGDEF"/>
    <property type="match status" value="1"/>
</dbReference>
<evidence type="ECO:0000259" key="9">
    <source>
        <dbReference type="PROSITE" id="PS50887"/>
    </source>
</evidence>
<dbReference type="InterPro" id="IPR013656">
    <property type="entry name" value="PAS_4"/>
</dbReference>
<feature type="transmembrane region" description="Helical" evidence="6">
    <location>
        <begin position="195"/>
        <end position="214"/>
    </location>
</feature>
<gene>
    <name evidence="10" type="ORF">BV95_00625</name>
</gene>
<dbReference type="OrthoDB" id="9812260at2"/>
<dbReference type="InterPro" id="IPR000700">
    <property type="entry name" value="PAS-assoc_C"/>
</dbReference>
<keyword evidence="4 6" id="KW-1133">Transmembrane helix</keyword>
<evidence type="ECO:0000256" key="6">
    <source>
        <dbReference type="SAM" id="Phobius"/>
    </source>
</evidence>
<dbReference type="InterPro" id="IPR052155">
    <property type="entry name" value="Biofilm_reg_signaling"/>
</dbReference>
<dbReference type="InterPro" id="IPR043128">
    <property type="entry name" value="Rev_trsase/Diguanyl_cyclase"/>
</dbReference>
<dbReference type="Proteomes" id="UP000028411">
    <property type="component" value="Unassembled WGS sequence"/>
</dbReference>
<evidence type="ECO:0000313" key="10">
    <source>
        <dbReference type="EMBL" id="KEQ55076.1"/>
    </source>
</evidence>
<dbReference type="Pfam" id="PF08448">
    <property type="entry name" value="PAS_4"/>
    <property type="match status" value="1"/>
</dbReference>
<dbReference type="SUPFAM" id="SSF55785">
    <property type="entry name" value="PYP-like sensor domain (PAS domain)"/>
    <property type="match status" value="1"/>
</dbReference>
<dbReference type="SMART" id="SM00267">
    <property type="entry name" value="GGDEF"/>
    <property type="match status" value="1"/>
</dbReference>
<keyword evidence="2" id="KW-1003">Cell membrane</keyword>
<evidence type="ECO:0000256" key="4">
    <source>
        <dbReference type="ARBA" id="ARBA00022989"/>
    </source>
</evidence>
<proteinExistence type="predicted"/>
<dbReference type="PROSITE" id="PS50113">
    <property type="entry name" value="PAC"/>
    <property type="match status" value="1"/>
</dbReference>
<dbReference type="Pfam" id="PF05231">
    <property type="entry name" value="MASE1"/>
    <property type="match status" value="1"/>
</dbReference>
<protein>
    <submittedName>
        <fullName evidence="10">PAS domain S-box/diguanylate cyclase (GGDEF) domain-containing protein</fullName>
    </submittedName>
</protein>
<dbReference type="GO" id="GO:0003824">
    <property type="term" value="F:catalytic activity"/>
    <property type="evidence" value="ECO:0007669"/>
    <property type="project" value="UniProtKB-ARBA"/>
</dbReference>
<dbReference type="Gene3D" id="3.30.70.270">
    <property type="match status" value="1"/>
</dbReference>
<evidence type="ECO:0000256" key="2">
    <source>
        <dbReference type="ARBA" id="ARBA00022475"/>
    </source>
</evidence>
<feature type="transmembrane region" description="Helical" evidence="6">
    <location>
        <begin position="122"/>
        <end position="145"/>
    </location>
</feature>
<dbReference type="Gene3D" id="3.30.450.20">
    <property type="entry name" value="PAS domain"/>
    <property type="match status" value="1"/>
</dbReference>
<evidence type="ECO:0000256" key="1">
    <source>
        <dbReference type="ARBA" id="ARBA00004651"/>
    </source>
</evidence>
<dbReference type="GO" id="GO:0005886">
    <property type="term" value="C:plasma membrane"/>
    <property type="evidence" value="ECO:0007669"/>
    <property type="project" value="UniProtKB-SubCell"/>
</dbReference>
<dbReference type="NCBIfam" id="TIGR00229">
    <property type="entry name" value="sensory_box"/>
    <property type="match status" value="1"/>
</dbReference>
<dbReference type="InterPro" id="IPR000160">
    <property type="entry name" value="GGDEF_dom"/>
</dbReference>
<keyword evidence="3 6" id="KW-0812">Transmembrane</keyword>
<feature type="transmembrane region" description="Helical" evidence="6">
    <location>
        <begin position="272"/>
        <end position="291"/>
    </location>
</feature>
<name>A0A081RIQ3_SPHCR</name>
<dbReference type="CDD" id="cd00130">
    <property type="entry name" value="PAS"/>
    <property type="match status" value="1"/>
</dbReference>
<dbReference type="Pfam" id="PF00990">
    <property type="entry name" value="GGDEF"/>
    <property type="match status" value="1"/>
</dbReference>
<feature type="domain" description="PAC" evidence="8">
    <location>
        <begin position="381"/>
        <end position="433"/>
    </location>
</feature>
<dbReference type="InterPro" id="IPR000014">
    <property type="entry name" value="PAS"/>
</dbReference>
<dbReference type="PROSITE" id="PS50887">
    <property type="entry name" value="GGDEF"/>
    <property type="match status" value="1"/>
</dbReference>
<dbReference type="eggNOG" id="COG3447">
    <property type="taxonomic scope" value="Bacteria"/>
</dbReference>
<keyword evidence="5 6" id="KW-0472">Membrane</keyword>
<evidence type="ECO:0000256" key="5">
    <source>
        <dbReference type="ARBA" id="ARBA00023136"/>
    </source>
</evidence>
<organism evidence="10 11">
    <name type="scientific">Sphingobium chlorophenolicum</name>
    <dbReference type="NCBI Taxonomy" id="46429"/>
    <lineage>
        <taxon>Bacteria</taxon>
        <taxon>Pseudomonadati</taxon>
        <taxon>Pseudomonadota</taxon>
        <taxon>Alphaproteobacteria</taxon>
        <taxon>Sphingomonadales</taxon>
        <taxon>Sphingomonadaceae</taxon>
        <taxon>Sphingobium</taxon>
    </lineage>
</organism>
<dbReference type="InterPro" id="IPR035965">
    <property type="entry name" value="PAS-like_dom_sf"/>
</dbReference>
<dbReference type="PROSITE" id="PS50112">
    <property type="entry name" value="PAS"/>
    <property type="match status" value="1"/>
</dbReference>
<reference evidence="10 11" key="1">
    <citation type="submission" date="2014-02" db="EMBL/GenBank/DDBJ databases">
        <title>Whole genome sequence of Sphingobium chlorophenolicum NBRC 16172.</title>
        <authorList>
            <person name="Gan H.M."/>
            <person name="Gan H.Y."/>
            <person name="Chew T.H."/>
            <person name="Savka M.A."/>
        </authorList>
    </citation>
    <scope>NUCLEOTIDE SEQUENCE [LARGE SCALE GENOMIC DNA]</scope>
    <source>
        <strain evidence="10 11">NBRC 16172</strain>
    </source>
</reference>
<dbReference type="PANTHER" id="PTHR44757">
    <property type="entry name" value="DIGUANYLATE CYCLASE DGCP"/>
    <property type="match status" value="1"/>
</dbReference>
<feature type="domain" description="PAS" evidence="7">
    <location>
        <begin position="306"/>
        <end position="377"/>
    </location>
</feature>
<comment type="subcellular location">
    <subcellularLocation>
        <location evidence="1">Cell membrane</location>
        <topology evidence="1">Multi-pass membrane protein</topology>
    </subcellularLocation>
</comment>
<dbReference type="InterPro" id="IPR007895">
    <property type="entry name" value="MASE1"/>
</dbReference>
<dbReference type="SMART" id="SM00091">
    <property type="entry name" value="PAS"/>
    <property type="match status" value="1"/>
</dbReference>
<dbReference type="EMBL" id="JFHR01000003">
    <property type="protein sequence ID" value="KEQ55076.1"/>
    <property type="molecule type" value="Genomic_DNA"/>
</dbReference>
<feature type="domain" description="GGDEF" evidence="9">
    <location>
        <begin position="463"/>
        <end position="595"/>
    </location>
</feature>
<dbReference type="NCBIfam" id="TIGR00254">
    <property type="entry name" value="GGDEF"/>
    <property type="match status" value="1"/>
</dbReference>
<feature type="transmembrane region" description="Helical" evidence="6">
    <location>
        <begin position="87"/>
        <end position="106"/>
    </location>
</feature>
<evidence type="ECO:0000313" key="11">
    <source>
        <dbReference type="Proteomes" id="UP000028411"/>
    </source>
</evidence>
<dbReference type="PANTHER" id="PTHR44757:SF2">
    <property type="entry name" value="BIOFILM ARCHITECTURE MAINTENANCE PROTEIN MBAA"/>
    <property type="match status" value="1"/>
</dbReference>
<evidence type="ECO:0000259" key="7">
    <source>
        <dbReference type="PROSITE" id="PS50112"/>
    </source>
</evidence>
<dbReference type="InterPro" id="IPR029787">
    <property type="entry name" value="Nucleotide_cyclase"/>
</dbReference>
<evidence type="ECO:0000259" key="8">
    <source>
        <dbReference type="PROSITE" id="PS50113"/>
    </source>
</evidence>
<feature type="transmembrane region" description="Helical" evidence="6">
    <location>
        <begin position="14"/>
        <end position="32"/>
    </location>
</feature>
<comment type="caution">
    <text evidence="10">The sequence shown here is derived from an EMBL/GenBank/DDBJ whole genome shotgun (WGS) entry which is preliminary data.</text>
</comment>
<dbReference type="AlphaFoldDB" id="A0A081RIQ3"/>
<evidence type="ECO:0000256" key="3">
    <source>
        <dbReference type="ARBA" id="ARBA00022692"/>
    </source>
</evidence>